<dbReference type="Gene3D" id="2.30.30.40">
    <property type="entry name" value="SH3 Domains"/>
    <property type="match status" value="1"/>
</dbReference>
<dbReference type="InterPro" id="IPR036028">
    <property type="entry name" value="SH3-like_dom_sf"/>
</dbReference>
<dbReference type="STRING" id="51511.ENSCSAVP00000018529"/>
<feature type="region of interest" description="Disordered" evidence="1">
    <location>
        <begin position="776"/>
        <end position="853"/>
    </location>
</feature>
<reference evidence="4" key="2">
    <citation type="submission" date="2025-08" db="UniProtKB">
        <authorList>
            <consortium name="Ensembl"/>
        </authorList>
    </citation>
    <scope>IDENTIFICATION</scope>
</reference>
<dbReference type="CDD" id="cd06727">
    <property type="entry name" value="PDZ1_ZO1-like"/>
    <property type="match status" value="1"/>
</dbReference>
<evidence type="ECO:0000259" key="3">
    <source>
        <dbReference type="PROSITE" id="PS50106"/>
    </source>
</evidence>
<dbReference type="PROSITE" id="PS50052">
    <property type="entry name" value="GUANYLATE_KINASE_2"/>
    <property type="match status" value="1"/>
</dbReference>
<dbReference type="CDD" id="cd06729">
    <property type="entry name" value="PDZ3_ZO1-like_domain"/>
    <property type="match status" value="1"/>
</dbReference>
<feature type="compositionally biased region" description="Polar residues" evidence="1">
    <location>
        <begin position="802"/>
        <end position="815"/>
    </location>
</feature>
<sequence>MDELIWQEHTYVLEKAPGVGFGIAISGGRDNPGAQSGDTSIILSDVVKQGPAFDKLKINDIVLRVNGKPMYNMAHHQAVKELKNSGQRVELTIKRKVLVRVGRETPPPGRLSRSRSRDLDDLPLRQVEEVDRVQNPHHEGEGAGGMFRSFTPSSRSVTPPRRSSPGRMESASPLSPDPDSAASDGDMMVFPVKNREPKTVVLKKTRWNNSYGLKLGTRIFIQDIQPGSLADKSSEISAGDTILMINGRNVDNKSVQEAIQIIGLSKDKVTMLVKKQDGGTVSIPAERFRAPAGEREAADKHDDRKKEESENESEHSRSRHSSISKESESAGVLPSGLAAAAAAAAPAHSSSDSESSRSTPEPAPRTKSEDESDPHYSIPPADDVDGPVLPPTARNIDFMKGKNVGIRLAGGNDVGIFVASVQENSPAAKKGLKMGDQILSVNGVNFRNIIREEAVLTLMGLPAGEEVNIVAQPQPKAFFNQKILEHGTGDSFYIRTHFKYEKSGDHEMSFKQGSAFRISDTLYQGMVGYWLAVRIGRNNMEIERGVIPNSSRAEQLKMVQDKKIAQMKERGKGGIGRRFGKNPRSDAPVSGTSSNMFPAYERVVLREAGFKRPVVIFGPLADISRERLAADYATAYEVARTVSGQKSNRKGVIRLNTIKDIIEKDKHAVLDITPTAVQKLNYAQLYPIVVFLDPQSKAVVKDLRMRLACTEPEKKKKPGKLYDRAVKMQRGYSHVFNRYTIRLNSGDDWYRKLHSTIKDQQSTPVWVSEDKLGAAGAEDTEGVTVPGDDDQFSYVSAPASDYSVTTVGSEMLNSRISDEEEEELPKSAPPPVESSSDEEQGNKFGDDDFDDAL</sequence>
<dbReference type="PANTHER" id="PTHR13865:SF28">
    <property type="entry name" value="POLYCHAETOID, ISOFORM O"/>
    <property type="match status" value="1"/>
</dbReference>
<organism evidence="4 5">
    <name type="scientific">Ciona savignyi</name>
    <name type="common">Pacific transparent sea squirt</name>
    <dbReference type="NCBI Taxonomy" id="51511"/>
    <lineage>
        <taxon>Eukaryota</taxon>
        <taxon>Metazoa</taxon>
        <taxon>Chordata</taxon>
        <taxon>Tunicata</taxon>
        <taxon>Ascidiacea</taxon>
        <taxon>Phlebobranchia</taxon>
        <taxon>Cionidae</taxon>
        <taxon>Ciona</taxon>
    </lineage>
</organism>
<dbReference type="PANTHER" id="PTHR13865">
    <property type="entry name" value="TIGHT JUNCTION PROTEIN"/>
    <property type="match status" value="1"/>
</dbReference>
<proteinExistence type="predicted"/>
<dbReference type="CDD" id="cd11859">
    <property type="entry name" value="SH3_ZO"/>
    <property type="match status" value="1"/>
</dbReference>
<feature type="compositionally biased region" description="Low complexity" evidence="1">
    <location>
        <begin position="147"/>
        <end position="184"/>
    </location>
</feature>
<protein>
    <submittedName>
        <fullName evidence="4">Uncharacterized protein</fullName>
    </submittedName>
</protein>
<dbReference type="Proteomes" id="UP000007875">
    <property type="component" value="Unassembled WGS sequence"/>
</dbReference>
<dbReference type="InterPro" id="IPR027417">
    <property type="entry name" value="P-loop_NTPase"/>
</dbReference>
<dbReference type="InterPro" id="IPR008145">
    <property type="entry name" value="GK/Ca_channel_bsu"/>
</dbReference>
<dbReference type="SUPFAM" id="SSF52540">
    <property type="entry name" value="P-loop containing nucleoside triphosphate hydrolases"/>
    <property type="match status" value="1"/>
</dbReference>
<dbReference type="InParanoid" id="H2ZLR3"/>
<dbReference type="GO" id="GO:0005886">
    <property type="term" value="C:plasma membrane"/>
    <property type="evidence" value="ECO:0007669"/>
    <property type="project" value="TreeGrafter"/>
</dbReference>
<dbReference type="SUPFAM" id="SSF50044">
    <property type="entry name" value="SH3-domain"/>
    <property type="match status" value="1"/>
</dbReference>
<feature type="domain" description="Guanylate kinase-like" evidence="2">
    <location>
        <begin position="654"/>
        <end position="758"/>
    </location>
</feature>
<feature type="region of interest" description="Disordered" evidence="1">
    <location>
        <begin position="570"/>
        <end position="592"/>
    </location>
</feature>
<dbReference type="GO" id="GO:0045216">
    <property type="term" value="P:cell-cell junction organization"/>
    <property type="evidence" value="ECO:0007669"/>
    <property type="project" value="TreeGrafter"/>
</dbReference>
<dbReference type="SUPFAM" id="SSF50156">
    <property type="entry name" value="PDZ domain-like"/>
    <property type="match status" value="3"/>
</dbReference>
<reference evidence="5" key="1">
    <citation type="submission" date="2003-08" db="EMBL/GenBank/DDBJ databases">
        <authorList>
            <person name="Birren B."/>
            <person name="Nusbaum C."/>
            <person name="Abebe A."/>
            <person name="Abouelleil A."/>
            <person name="Adekoya E."/>
            <person name="Ait-zahra M."/>
            <person name="Allen N."/>
            <person name="Allen T."/>
            <person name="An P."/>
            <person name="Anderson M."/>
            <person name="Anderson S."/>
            <person name="Arachchi H."/>
            <person name="Armbruster J."/>
            <person name="Bachantsang P."/>
            <person name="Baldwin J."/>
            <person name="Barry A."/>
            <person name="Bayul T."/>
            <person name="Blitshsteyn B."/>
            <person name="Bloom T."/>
            <person name="Blye J."/>
            <person name="Boguslavskiy L."/>
            <person name="Borowsky M."/>
            <person name="Boukhgalter B."/>
            <person name="Brunache A."/>
            <person name="Butler J."/>
            <person name="Calixte N."/>
            <person name="Calvo S."/>
            <person name="Camarata J."/>
            <person name="Campo K."/>
            <person name="Chang J."/>
            <person name="Cheshatsang Y."/>
            <person name="Citroen M."/>
            <person name="Collymore A."/>
            <person name="Considine T."/>
            <person name="Cook A."/>
            <person name="Cooke P."/>
            <person name="Corum B."/>
            <person name="Cuomo C."/>
            <person name="David R."/>
            <person name="Dawoe T."/>
            <person name="Degray S."/>
            <person name="Dodge S."/>
            <person name="Dooley K."/>
            <person name="Dorje P."/>
            <person name="Dorjee K."/>
            <person name="Dorris L."/>
            <person name="Duffey N."/>
            <person name="Dupes A."/>
            <person name="Elkins T."/>
            <person name="Engels R."/>
            <person name="Erickson J."/>
            <person name="Farina A."/>
            <person name="Faro S."/>
            <person name="Ferreira P."/>
            <person name="Fischer H."/>
            <person name="Fitzgerald M."/>
            <person name="Foley K."/>
            <person name="Gage D."/>
            <person name="Galagan J."/>
            <person name="Gearin G."/>
            <person name="Gnerre S."/>
            <person name="Gnirke A."/>
            <person name="Goyette A."/>
            <person name="Graham J."/>
            <person name="Grandbois E."/>
            <person name="Gyaltsen K."/>
            <person name="Hafez N."/>
            <person name="Hagopian D."/>
            <person name="Hagos B."/>
            <person name="Hall J."/>
            <person name="Hatcher B."/>
            <person name="Heller A."/>
            <person name="Higgins H."/>
            <person name="Honan T."/>
            <person name="Horn A."/>
            <person name="Houde N."/>
            <person name="Hughes L."/>
            <person name="Hulme W."/>
            <person name="Husby E."/>
            <person name="Iliev I."/>
            <person name="Jaffe D."/>
            <person name="Jones C."/>
            <person name="Kamal M."/>
            <person name="Kamat A."/>
            <person name="Kamvysselis M."/>
            <person name="Karlsson E."/>
            <person name="Kells C."/>
            <person name="Kieu A."/>
            <person name="Kisner P."/>
            <person name="Kodira C."/>
            <person name="Kulbokas E."/>
            <person name="Labutti K."/>
            <person name="Lama D."/>
            <person name="Landers T."/>
            <person name="Leger J."/>
            <person name="Levine S."/>
            <person name="Lewis D."/>
            <person name="Lewis T."/>
            <person name="Lindblad-toh K."/>
            <person name="Liu X."/>
            <person name="Lokyitsang T."/>
            <person name="Lokyitsang Y."/>
            <person name="Lucien O."/>
            <person name="Lui A."/>
            <person name="Ma L.J."/>
            <person name="Mabbitt R."/>
            <person name="Macdonald J."/>
            <person name="Maclean C."/>
            <person name="Major J."/>
            <person name="Manning J."/>
            <person name="Marabella R."/>
            <person name="Maru K."/>
            <person name="Matthews C."/>
            <person name="Mauceli E."/>
            <person name="Mccarthy M."/>
            <person name="Mcdonough S."/>
            <person name="Mcghee T."/>
            <person name="Meldrim J."/>
            <person name="Meneus L."/>
            <person name="Mesirov J."/>
            <person name="Mihalev A."/>
            <person name="Mihova T."/>
            <person name="Mikkelsen T."/>
            <person name="Mlenga V."/>
            <person name="Moru K."/>
            <person name="Mozes J."/>
            <person name="Mulrain L."/>
            <person name="Munson G."/>
            <person name="Naylor J."/>
            <person name="Newes C."/>
            <person name="Nguyen C."/>
            <person name="Nguyen N."/>
            <person name="Nguyen T."/>
            <person name="Nicol R."/>
            <person name="Nielsen C."/>
            <person name="Nizzari M."/>
            <person name="Norbu C."/>
            <person name="Norbu N."/>
            <person name="O'donnell P."/>
            <person name="Okoawo O."/>
            <person name="O'leary S."/>
            <person name="Omotosho B."/>
            <person name="O'neill K."/>
            <person name="Osman S."/>
            <person name="Parker S."/>
            <person name="Perrin D."/>
            <person name="Phunkhang P."/>
            <person name="Piqani B."/>
            <person name="Purcell S."/>
            <person name="Rachupka T."/>
            <person name="Ramasamy U."/>
            <person name="Rameau R."/>
            <person name="Ray V."/>
            <person name="Raymond C."/>
            <person name="Retta R."/>
            <person name="Richardson S."/>
            <person name="Rise C."/>
            <person name="Rodriguez J."/>
            <person name="Rogers J."/>
            <person name="Rogov P."/>
            <person name="Rutman M."/>
            <person name="Schupbach R."/>
            <person name="Seaman C."/>
            <person name="Settipalli S."/>
            <person name="Sharpe T."/>
            <person name="Sheridan J."/>
            <person name="Sherpa N."/>
            <person name="Shi J."/>
            <person name="Smirnov S."/>
            <person name="Smith C."/>
            <person name="Sougnez C."/>
            <person name="Spencer B."/>
            <person name="Stalker J."/>
            <person name="Stange-thomann N."/>
            <person name="Stavropoulos S."/>
            <person name="Stetson K."/>
            <person name="Stone C."/>
            <person name="Stone S."/>
            <person name="Stubbs M."/>
            <person name="Talamas J."/>
            <person name="Tchuinga P."/>
            <person name="Tenzing P."/>
            <person name="Tesfaye S."/>
            <person name="Theodore J."/>
            <person name="Thoulutsang Y."/>
            <person name="Topham K."/>
            <person name="Towey S."/>
            <person name="Tsamla T."/>
            <person name="Tsomo N."/>
            <person name="Vallee D."/>
            <person name="Vassiliev H."/>
            <person name="Venkataraman V."/>
            <person name="Vinson J."/>
            <person name="Vo A."/>
            <person name="Wade C."/>
            <person name="Wang S."/>
            <person name="Wangchuk T."/>
            <person name="Wangdi T."/>
            <person name="Whittaker C."/>
            <person name="Wilkinson J."/>
            <person name="Wu Y."/>
            <person name="Wyman D."/>
            <person name="Yadav S."/>
            <person name="Yang S."/>
            <person name="Yang X."/>
            <person name="Yeager S."/>
            <person name="Yee E."/>
            <person name="Young G."/>
            <person name="Zainoun J."/>
            <person name="Zembeck L."/>
            <person name="Zimmer A."/>
            <person name="Zody M."/>
            <person name="Lander E."/>
        </authorList>
    </citation>
    <scope>NUCLEOTIDE SEQUENCE [LARGE SCALE GENOMIC DNA]</scope>
</reference>
<feature type="region of interest" description="Disordered" evidence="1">
    <location>
        <begin position="283"/>
        <end position="392"/>
    </location>
</feature>
<dbReference type="Ensembl" id="ENSCSAVT00000018730.1">
    <property type="protein sequence ID" value="ENSCSAVP00000018529.1"/>
    <property type="gene ID" value="ENSCSAVG00000010881.1"/>
</dbReference>
<feature type="compositionally biased region" description="Basic and acidic residues" evidence="1">
    <location>
        <begin position="286"/>
        <end position="316"/>
    </location>
</feature>
<dbReference type="GO" id="GO:0098609">
    <property type="term" value="P:cell-cell adhesion"/>
    <property type="evidence" value="ECO:0007669"/>
    <property type="project" value="TreeGrafter"/>
</dbReference>
<feature type="region of interest" description="Disordered" evidence="1">
    <location>
        <begin position="100"/>
        <end position="186"/>
    </location>
</feature>
<dbReference type="CDD" id="cd06728">
    <property type="entry name" value="PDZ2_ZO1-like_ds"/>
    <property type="match status" value="1"/>
</dbReference>
<dbReference type="SMART" id="SM00228">
    <property type="entry name" value="PDZ"/>
    <property type="match status" value="3"/>
</dbReference>
<dbReference type="PROSITE" id="PS50106">
    <property type="entry name" value="PDZ"/>
    <property type="match status" value="3"/>
</dbReference>
<feature type="compositionally biased region" description="Low complexity" evidence="1">
    <location>
        <begin position="329"/>
        <end position="358"/>
    </location>
</feature>
<dbReference type="AlphaFoldDB" id="H2ZLR3"/>
<dbReference type="GO" id="GO:0150105">
    <property type="term" value="P:protein localization to cell-cell junction"/>
    <property type="evidence" value="ECO:0007669"/>
    <property type="project" value="TreeGrafter"/>
</dbReference>
<feature type="domain" description="PDZ" evidence="3">
    <location>
        <begin position="199"/>
        <end position="277"/>
    </location>
</feature>
<dbReference type="GeneTree" id="ENSGT00940000171028"/>
<feature type="domain" description="PDZ" evidence="3">
    <location>
        <begin position="400"/>
        <end position="458"/>
    </location>
</feature>
<name>H2ZLR3_CIOSA</name>
<dbReference type="InterPro" id="IPR001478">
    <property type="entry name" value="PDZ"/>
</dbReference>
<dbReference type="SMART" id="SM00072">
    <property type="entry name" value="GuKc"/>
    <property type="match status" value="1"/>
</dbReference>
<keyword evidence="5" id="KW-1185">Reference proteome</keyword>
<dbReference type="InterPro" id="IPR008144">
    <property type="entry name" value="Guanylate_kin-like_dom"/>
</dbReference>
<dbReference type="Pfam" id="PF00595">
    <property type="entry name" value="PDZ"/>
    <property type="match status" value="3"/>
</dbReference>
<dbReference type="Pfam" id="PF00625">
    <property type="entry name" value="Guanylate_kin"/>
    <property type="match status" value="1"/>
</dbReference>
<dbReference type="OMA" id="HFDEMEW"/>
<dbReference type="GO" id="GO:0005923">
    <property type="term" value="C:bicellular tight junction"/>
    <property type="evidence" value="ECO:0007669"/>
    <property type="project" value="TreeGrafter"/>
</dbReference>
<feature type="compositionally biased region" description="Basic and acidic residues" evidence="1">
    <location>
        <begin position="115"/>
        <end position="141"/>
    </location>
</feature>
<dbReference type="GO" id="GO:0050839">
    <property type="term" value="F:cell adhesion molecule binding"/>
    <property type="evidence" value="ECO:0007669"/>
    <property type="project" value="TreeGrafter"/>
</dbReference>
<dbReference type="InterPro" id="IPR036034">
    <property type="entry name" value="PDZ_sf"/>
</dbReference>
<evidence type="ECO:0000259" key="2">
    <source>
        <dbReference type="PROSITE" id="PS50052"/>
    </source>
</evidence>
<dbReference type="Gene3D" id="3.40.50.300">
    <property type="entry name" value="P-loop containing nucleotide triphosphate hydrolases"/>
    <property type="match status" value="1"/>
</dbReference>
<dbReference type="eggNOG" id="KOG3580">
    <property type="taxonomic scope" value="Eukaryota"/>
</dbReference>
<feature type="domain" description="PDZ" evidence="3">
    <location>
        <begin position="10"/>
        <end position="97"/>
    </location>
</feature>
<evidence type="ECO:0000256" key="1">
    <source>
        <dbReference type="SAM" id="MobiDB-lite"/>
    </source>
</evidence>
<accession>H2ZLR3</accession>
<reference evidence="4" key="3">
    <citation type="submission" date="2025-09" db="UniProtKB">
        <authorList>
            <consortium name="Ensembl"/>
        </authorList>
    </citation>
    <scope>IDENTIFICATION</scope>
</reference>
<evidence type="ECO:0000313" key="5">
    <source>
        <dbReference type="Proteomes" id="UP000007875"/>
    </source>
</evidence>
<dbReference type="FunFam" id="2.30.42.10:FF:000013">
    <property type="entry name" value="Putative tight junction protein ZO-1"/>
    <property type="match status" value="1"/>
</dbReference>
<dbReference type="HOGENOM" id="CLU_006234_0_0_1"/>
<evidence type="ECO:0000313" key="4">
    <source>
        <dbReference type="Ensembl" id="ENSCSAVP00000018529.1"/>
    </source>
</evidence>
<dbReference type="Gene3D" id="2.30.42.10">
    <property type="match status" value="3"/>
</dbReference>